<gene>
    <name evidence="1" type="ORF">SAMN05444851_1421</name>
</gene>
<evidence type="ECO:0000313" key="2">
    <source>
        <dbReference type="Proteomes" id="UP000199650"/>
    </source>
</evidence>
<dbReference type="AlphaFoldDB" id="A0A1I0P9W5"/>
<sequence>MSAAAETKDFDEYLDDGYEIKSMVIDAGNYVFALQRGRKAAILHVDGINSDFLETLKSVEVGY</sequence>
<organism evidence="1 2">
    <name type="scientific">Aliiroseovarius sediminilitoris</name>
    <dbReference type="NCBI Taxonomy" id="1173584"/>
    <lineage>
        <taxon>Bacteria</taxon>
        <taxon>Pseudomonadati</taxon>
        <taxon>Pseudomonadota</taxon>
        <taxon>Alphaproteobacteria</taxon>
        <taxon>Rhodobacterales</taxon>
        <taxon>Paracoccaceae</taxon>
        <taxon>Aliiroseovarius</taxon>
    </lineage>
</organism>
<proteinExistence type="predicted"/>
<accession>A0A1I0P9W5</accession>
<name>A0A1I0P9W5_9RHOB</name>
<dbReference type="EMBL" id="FOJB01000001">
    <property type="protein sequence ID" value="SEW10387.1"/>
    <property type="molecule type" value="Genomic_DNA"/>
</dbReference>
<keyword evidence="2" id="KW-1185">Reference proteome</keyword>
<dbReference type="STRING" id="1173584.SAMN05444851_1421"/>
<evidence type="ECO:0000313" key="1">
    <source>
        <dbReference type="EMBL" id="SEW10387.1"/>
    </source>
</evidence>
<protein>
    <submittedName>
        <fullName evidence="1">Uncharacterized protein</fullName>
    </submittedName>
</protein>
<dbReference type="Proteomes" id="UP000199650">
    <property type="component" value="Unassembled WGS sequence"/>
</dbReference>
<reference evidence="1 2" key="1">
    <citation type="submission" date="2016-10" db="EMBL/GenBank/DDBJ databases">
        <authorList>
            <person name="de Groot N.N."/>
        </authorList>
    </citation>
    <scope>NUCLEOTIDE SEQUENCE [LARGE SCALE GENOMIC DNA]</scope>
    <source>
        <strain evidence="1 2">DSM 29439</strain>
    </source>
</reference>
<dbReference type="RefSeq" id="WP_091429424.1">
    <property type="nucleotide sequence ID" value="NZ_FOJB01000001.1"/>
</dbReference>